<organism evidence="1 2">
    <name type="scientific">Aphanomyces astaci</name>
    <name type="common">Crayfish plague agent</name>
    <dbReference type="NCBI Taxonomy" id="112090"/>
    <lineage>
        <taxon>Eukaryota</taxon>
        <taxon>Sar</taxon>
        <taxon>Stramenopiles</taxon>
        <taxon>Oomycota</taxon>
        <taxon>Saprolegniomycetes</taxon>
        <taxon>Saprolegniales</taxon>
        <taxon>Verrucalvaceae</taxon>
        <taxon>Aphanomyces</taxon>
    </lineage>
</organism>
<evidence type="ECO:0000313" key="1">
    <source>
        <dbReference type="EMBL" id="KAF0753671.1"/>
    </source>
</evidence>
<name>A0A6A5AK80_APHAT</name>
<evidence type="ECO:0000313" key="2">
    <source>
        <dbReference type="Proteomes" id="UP000469452"/>
    </source>
</evidence>
<reference evidence="1 2" key="1">
    <citation type="submission" date="2019-06" db="EMBL/GenBank/DDBJ databases">
        <title>Genomics analysis of Aphanomyces spp. identifies a new class of oomycete effector associated with host adaptation.</title>
        <authorList>
            <person name="Gaulin E."/>
        </authorList>
    </citation>
    <scope>NUCLEOTIDE SEQUENCE [LARGE SCALE GENOMIC DNA]</scope>
    <source>
        <strain evidence="1 2">E</strain>
    </source>
</reference>
<accession>A0A6A5AK80</accession>
<dbReference type="AlphaFoldDB" id="A0A6A5AK80"/>
<sequence length="103" mass="11882">MQTKLPGAIELYLEECMAHREMVVCPKLSQVQDKMHALKTLIGLYVQEQQELTEATASLTMLLEEIHQEQRDLHNTCHLHKLRDETTESVQAKLRALEAQLET</sequence>
<gene>
    <name evidence="1" type="ORF">AaE_005630</name>
</gene>
<comment type="caution">
    <text evidence="1">The sequence shown here is derived from an EMBL/GenBank/DDBJ whole genome shotgun (WGS) entry which is preliminary data.</text>
</comment>
<proteinExistence type="predicted"/>
<dbReference type="Proteomes" id="UP000469452">
    <property type="component" value="Unassembled WGS sequence"/>
</dbReference>
<protein>
    <submittedName>
        <fullName evidence="1">Uncharacterized protein</fullName>
    </submittedName>
</protein>
<dbReference type="EMBL" id="VJMI01011129">
    <property type="protein sequence ID" value="KAF0753671.1"/>
    <property type="molecule type" value="Genomic_DNA"/>
</dbReference>